<gene>
    <name evidence="1" type="ORF">DPMN_103753</name>
</gene>
<accession>A0A9D4K130</accession>
<keyword evidence="2" id="KW-1185">Reference proteome</keyword>
<protein>
    <submittedName>
        <fullName evidence="1">Uncharacterized protein</fullName>
    </submittedName>
</protein>
<reference evidence="1" key="2">
    <citation type="submission" date="2020-11" db="EMBL/GenBank/DDBJ databases">
        <authorList>
            <person name="McCartney M.A."/>
            <person name="Auch B."/>
            <person name="Kono T."/>
            <person name="Mallez S."/>
            <person name="Becker A."/>
            <person name="Gohl D.M."/>
            <person name="Silverstein K.A.T."/>
            <person name="Koren S."/>
            <person name="Bechman K.B."/>
            <person name="Herman A."/>
            <person name="Abrahante J.E."/>
            <person name="Garbe J."/>
        </authorList>
    </citation>
    <scope>NUCLEOTIDE SEQUENCE</scope>
    <source>
        <strain evidence="1">Duluth1</strain>
        <tissue evidence="1">Whole animal</tissue>
    </source>
</reference>
<organism evidence="1 2">
    <name type="scientific">Dreissena polymorpha</name>
    <name type="common">Zebra mussel</name>
    <name type="synonym">Mytilus polymorpha</name>
    <dbReference type="NCBI Taxonomy" id="45954"/>
    <lineage>
        <taxon>Eukaryota</taxon>
        <taxon>Metazoa</taxon>
        <taxon>Spiralia</taxon>
        <taxon>Lophotrochozoa</taxon>
        <taxon>Mollusca</taxon>
        <taxon>Bivalvia</taxon>
        <taxon>Autobranchia</taxon>
        <taxon>Heteroconchia</taxon>
        <taxon>Euheterodonta</taxon>
        <taxon>Imparidentia</taxon>
        <taxon>Neoheterodontei</taxon>
        <taxon>Myida</taxon>
        <taxon>Dreissenoidea</taxon>
        <taxon>Dreissenidae</taxon>
        <taxon>Dreissena</taxon>
    </lineage>
</organism>
<comment type="caution">
    <text evidence="1">The sequence shown here is derived from an EMBL/GenBank/DDBJ whole genome shotgun (WGS) entry which is preliminary data.</text>
</comment>
<reference evidence="1" key="1">
    <citation type="journal article" date="2019" name="bioRxiv">
        <title>The Genome of the Zebra Mussel, Dreissena polymorpha: A Resource for Invasive Species Research.</title>
        <authorList>
            <person name="McCartney M.A."/>
            <person name="Auch B."/>
            <person name="Kono T."/>
            <person name="Mallez S."/>
            <person name="Zhang Y."/>
            <person name="Obille A."/>
            <person name="Becker A."/>
            <person name="Abrahante J.E."/>
            <person name="Garbe J."/>
            <person name="Badalamenti J.P."/>
            <person name="Herman A."/>
            <person name="Mangelson H."/>
            <person name="Liachko I."/>
            <person name="Sullivan S."/>
            <person name="Sone E.D."/>
            <person name="Koren S."/>
            <person name="Silverstein K.A.T."/>
            <person name="Beckman K.B."/>
            <person name="Gohl D.M."/>
        </authorList>
    </citation>
    <scope>NUCLEOTIDE SEQUENCE</scope>
    <source>
        <strain evidence="1">Duluth1</strain>
        <tissue evidence="1">Whole animal</tissue>
    </source>
</reference>
<evidence type="ECO:0000313" key="1">
    <source>
        <dbReference type="EMBL" id="KAH3830509.1"/>
    </source>
</evidence>
<name>A0A9D4K130_DREPO</name>
<proteinExistence type="predicted"/>
<dbReference type="Proteomes" id="UP000828390">
    <property type="component" value="Unassembled WGS sequence"/>
</dbReference>
<dbReference type="EMBL" id="JAIWYP010000004">
    <property type="protein sequence ID" value="KAH3830509.1"/>
    <property type="molecule type" value="Genomic_DNA"/>
</dbReference>
<dbReference type="AlphaFoldDB" id="A0A9D4K130"/>
<evidence type="ECO:0000313" key="2">
    <source>
        <dbReference type="Proteomes" id="UP000828390"/>
    </source>
</evidence>
<sequence length="132" mass="15079">MARQRPTRMVMGPCIVEIDCVVIRDVQYKIEVIQCRNEEVHFQGSSANSVREAGGQDGRTDGHHHIIPTFSPKNVVIMMYPTQGSTAQVERILDRPQSLSNLTNIYNSNKFTTMLVSIKWAWKQPCYMYVSC</sequence>